<dbReference type="EMBL" id="BAAANK010000008">
    <property type="protein sequence ID" value="GAA1840662.1"/>
    <property type="molecule type" value="Genomic_DNA"/>
</dbReference>
<feature type="transmembrane region" description="Helical" evidence="1">
    <location>
        <begin position="206"/>
        <end position="227"/>
    </location>
</feature>
<sequence length="666" mass="69232">MTWLDLAWASTIAAAIMVLPGLLLARVVGLRGAWMWGLSAPFSVTAIALAALVAPFIGLTWSWVPALLFTVVLALALWAARRLTASRRGGAAAASDSAPTQGAWSASSNAGNAGMWAFGVGVLLAAVVIGIRSVQIVGEPGGISQTFDNIYHLNAVRYILDTGSGSPLDVGAMTSGALWFYPVGWHDVATLVVQLTGVTIPVAVNATWITFSAVAWPLGIVLLARALGGTKPSVAFAAGLAAASIPAFPYLLVDYGVLYPYHAGVALVPAAVAATVALFRLGRESTGLDPVWSTVVLAGALPALALTHPGAFMAWLAFSLPIAVVALIRLLRSGAAARERVIAIIGFVVYLGVGLVAIRVLRPPLEATLWPAIGLAGQALGEVITVSMYHTPIAEVVAIAMIAGVVFAAMRRRPADWVAISLLVVAGSLYIVVAGVSSATIRNLITASWYNNTPRLAALVAVAIVPLAAIGVASLWEKLAATGTYTRLVTNRGRVLQAAVATLAVLLLGLSMQGRSITGAIDGAADGYRFTDDARLLSPDELQLLEELPGLVPEDVAVAGSAWTGAGLAYAIADRRVLMPHTLMDISEEVGTIYDELDEPGAGAELCAALEAENVGFVLDFGSREVHGGKHDYTGFDELATSESVELVREIGDARLYEITACGGLR</sequence>
<feature type="transmembrane region" description="Helical" evidence="1">
    <location>
        <begin position="312"/>
        <end position="330"/>
    </location>
</feature>
<evidence type="ECO:0000256" key="1">
    <source>
        <dbReference type="SAM" id="Phobius"/>
    </source>
</evidence>
<evidence type="ECO:0000313" key="2">
    <source>
        <dbReference type="EMBL" id="GAA1840662.1"/>
    </source>
</evidence>
<feature type="transmembrane region" description="Helical" evidence="1">
    <location>
        <begin position="495"/>
        <end position="512"/>
    </location>
</feature>
<feature type="transmembrane region" description="Helical" evidence="1">
    <location>
        <begin position="63"/>
        <end position="80"/>
    </location>
</feature>
<accession>A0ABP4Z4K2</accession>
<feature type="transmembrane region" description="Helical" evidence="1">
    <location>
        <begin position="456"/>
        <end position="475"/>
    </location>
</feature>
<proteinExistence type="predicted"/>
<reference evidence="3" key="1">
    <citation type="journal article" date="2019" name="Int. J. Syst. Evol. Microbiol.">
        <title>The Global Catalogue of Microorganisms (GCM) 10K type strain sequencing project: providing services to taxonomists for standard genome sequencing and annotation.</title>
        <authorList>
            <consortium name="The Broad Institute Genomics Platform"/>
            <consortium name="The Broad Institute Genome Sequencing Center for Infectious Disease"/>
            <person name="Wu L."/>
            <person name="Ma J."/>
        </authorList>
    </citation>
    <scope>NUCLEOTIDE SEQUENCE [LARGE SCALE GENOMIC DNA]</scope>
    <source>
        <strain evidence="3">JCM 14323</strain>
    </source>
</reference>
<keyword evidence="1" id="KW-1133">Transmembrane helix</keyword>
<feature type="transmembrane region" description="Helical" evidence="1">
    <location>
        <begin position="36"/>
        <end position="57"/>
    </location>
</feature>
<dbReference type="Proteomes" id="UP001501746">
    <property type="component" value="Unassembled WGS sequence"/>
</dbReference>
<keyword evidence="1" id="KW-0812">Transmembrane</keyword>
<dbReference type="Pfam" id="PF20176">
    <property type="entry name" value="DUF6541"/>
    <property type="match status" value="1"/>
</dbReference>
<keyword evidence="1" id="KW-0472">Membrane</keyword>
<dbReference type="RefSeq" id="WP_157426541.1">
    <property type="nucleotide sequence ID" value="NZ_BAAANK010000008.1"/>
</dbReference>
<gene>
    <name evidence="2" type="ORF">GCM10009750_28410</name>
</gene>
<evidence type="ECO:0000313" key="3">
    <source>
        <dbReference type="Proteomes" id="UP001501746"/>
    </source>
</evidence>
<organism evidence="2 3">
    <name type="scientific">Agromyces salentinus</name>
    <dbReference type="NCBI Taxonomy" id="269421"/>
    <lineage>
        <taxon>Bacteria</taxon>
        <taxon>Bacillati</taxon>
        <taxon>Actinomycetota</taxon>
        <taxon>Actinomycetes</taxon>
        <taxon>Micrococcales</taxon>
        <taxon>Microbacteriaceae</taxon>
        <taxon>Agromyces</taxon>
    </lineage>
</organism>
<dbReference type="InterPro" id="IPR046671">
    <property type="entry name" value="DUF6541"/>
</dbReference>
<feature type="transmembrane region" description="Helical" evidence="1">
    <location>
        <begin position="389"/>
        <end position="410"/>
    </location>
</feature>
<comment type="caution">
    <text evidence="2">The sequence shown here is derived from an EMBL/GenBank/DDBJ whole genome shotgun (WGS) entry which is preliminary data.</text>
</comment>
<protein>
    <submittedName>
        <fullName evidence="2">Uncharacterized protein</fullName>
    </submittedName>
</protein>
<feature type="transmembrane region" description="Helical" evidence="1">
    <location>
        <begin position="259"/>
        <end position="279"/>
    </location>
</feature>
<keyword evidence="3" id="KW-1185">Reference proteome</keyword>
<feature type="transmembrane region" description="Helical" evidence="1">
    <location>
        <begin position="6"/>
        <end position="24"/>
    </location>
</feature>
<name>A0ABP4Z4K2_9MICO</name>
<feature type="transmembrane region" description="Helical" evidence="1">
    <location>
        <begin position="417"/>
        <end position="436"/>
    </location>
</feature>
<feature type="transmembrane region" description="Helical" evidence="1">
    <location>
        <begin position="342"/>
        <end position="361"/>
    </location>
</feature>
<feature type="transmembrane region" description="Helical" evidence="1">
    <location>
        <begin position="234"/>
        <end position="253"/>
    </location>
</feature>
<feature type="transmembrane region" description="Helical" evidence="1">
    <location>
        <begin position="113"/>
        <end position="131"/>
    </location>
</feature>